<protein>
    <submittedName>
        <fullName evidence="1">Uncharacterized protein</fullName>
    </submittedName>
</protein>
<comment type="caution">
    <text evidence="1">The sequence shown here is derived from an EMBL/GenBank/DDBJ whole genome shotgun (WGS) entry which is preliminary data.</text>
</comment>
<organism evidence="1 2">
    <name type="scientific">Aliarcobacter thereius LMG 24486</name>
    <dbReference type="NCBI Taxonomy" id="1032240"/>
    <lineage>
        <taxon>Bacteria</taxon>
        <taxon>Pseudomonadati</taxon>
        <taxon>Campylobacterota</taxon>
        <taxon>Epsilonproteobacteria</taxon>
        <taxon>Campylobacterales</taxon>
        <taxon>Arcobacteraceae</taxon>
        <taxon>Aliarcobacter</taxon>
    </lineage>
</organism>
<dbReference type="EMBL" id="LLKQ01000001">
    <property type="protein sequence ID" value="OCL95262.1"/>
    <property type="molecule type" value="Genomic_DNA"/>
</dbReference>
<dbReference type="RefSeq" id="WP_257122326.1">
    <property type="nucleotide sequence ID" value="NZ_CP035926.1"/>
</dbReference>
<evidence type="ECO:0000313" key="1">
    <source>
        <dbReference type="EMBL" id="OCL95262.1"/>
    </source>
</evidence>
<name>A0A1C7WS41_9BACT</name>
<sequence length="44" mass="5229">MKITNSIYSPKNLEELAKHIKKSLDEKKKESKIIRLSKKIFNKK</sequence>
<accession>A0A1C7WS41</accession>
<keyword evidence="2" id="KW-1185">Reference proteome</keyword>
<evidence type="ECO:0000313" key="2">
    <source>
        <dbReference type="Proteomes" id="UP000092987"/>
    </source>
</evidence>
<gene>
    <name evidence="1" type="ORF">AA347_00716</name>
</gene>
<dbReference type="Proteomes" id="UP000092987">
    <property type="component" value="Unassembled WGS sequence"/>
</dbReference>
<reference evidence="1 2" key="1">
    <citation type="submission" date="2015-10" db="EMBL/GenBank/DDBJ databases">
        <authorList>
            <person name="Rovetto F.F."/>
            <person name="Cocolin L.L."/>
            <person name="Illeghems K.K."/>
            <person name="Van Nieuwerbuegh F.F."/>
            <person name="Houf K.K."/>
        </authorList>
    </citation>
    <scope>NUCLEOTIDE SEQUENCE [LARGE SCALE GENOMIC DNA]</scope>
    <source>
        <strain evidence="1 2">LMG 24486</strain>
    </source>
</reference>
<proteinExistence type="predicted"/>